<dbReference type="PROSITE" id="PS50902">
    <property type="entry name" value="FLAVODOXIN_LIKE"/>
    <property type="match status" value="1"/>
</dbReference>
<dbReference type="AlphaFoldDB" id="A0A853FCJ5"/>
<feature type="domain" description="Flavodoxin-like" evidence="5">
    <location>
        <begin position="45"/>
        <end position="192"/>
    </location>
</feature>
<dbReference type="Proteomes" id="UP000580517">
    <property type="component" value="Unassembled WGS sequence"/>
</dbReference>
<dbReference type="GO" id="GO:0005829">
    <property type="term" value="C:cytosol"/>
    <property type="evidence" value="ECO:0007669"/>
    <property type="project" value="TreeGrafter"/>
</dbReference>
<dbReference type="InterPro" id="IPR001094">
    <property type="entry name" value="Flavdoxin-like"/>
</dbReference>
<dbReference type="Pfam" id="PF00175">
    <property type="entry name" value="NAD_binding_1"/>
    <property type="match status" value="1"/>
</dbReference>
<dbReference type="EC" id="1.6.2.4" evidence="4"/>
<dbReference type="OrthoDB" id="9816402at2"/>
<reference evidence="7 8" key="1">
    <citation type="submission" date="2020-07" db="EMBL/GenBank/DDBJ databases">
        <title>Taxonomic revisions and descriptions of new bacterial species based on genomic comparisons in the high-G+C-content subgroup of the family Alcaligenaceae.</title>
        <authorList>
            <person name="Szabo A."/>
            <person name="Felfoldi T."/>
        </authorList>
    </citation>
    <scope>NUCLEOTIDE SEQUENCE [LARGE SCALE GENOMIC DNA]</scope>
    <source>
        <strain evidence="7 8">DSM 25264</strain>
    </source>
</reference>
<dbReference type="SUPFAM" id="SSF63380">
    <property type="entry name" value="Riboflavin synthase domain-like"/>
    <property type="match status" value="1"/>
</dbReference>
<accession>A0A853FCJ5</accession>
<dbReference type="SUPFAM" id="SSF52218">
    <property type="entry name" value="Flavoproteins"/>
    <property type="match status" value="1"/>
</dbReference>
<dbReference type="InterPro" id="IPR001709">
    <property type="entry name" value="Flavoprot_Pyr_Nucl_cyt_Rdtase"/>
</dbReference>
<dbReference type="InterPro" id="IPR017927">
    <property type="entry name" value="FAD-bd_FR_type"/>
</dbReference>
<evidence type="ECO:0000256" key="2">
    <source>
        <dbReference type="ARBA" id="ARBA00022643"/>
    </source>
</evidence>
<dbReference type="Pfam" id="PF00258">
    <property type="entry name" value="Flavodoxin_1"/>
    <property type="match status" value="1"/>
</dbReference>
<keyword evidence="2" id="KW-0288">FMN</keyword>
<dbReference type="EMBL" id="JACCEW010000004">
    <property type="protein sequence ID" value="NYT37803.1"/>
    <property type="molecule type" value="Genomic_DNA"/>
</dbReference>
<organism evidence="7 8">
    <name type="scientific">Allopusillimonas soli</name>
    <dbReference type="NCBI Taxonomy" id="659016"/>
    <lineage>
        <taxon>Bacteria</taxon>
        <taxon>Pseudomonadati</taxon>
        <taxon>Pseudomonadota</taxon>
        <taxon>Betaproteobacteria</taxon>
        <taxon>Burkholderiales</taxon>
        <taxon>Alcaligenaceae</taxon>
        <taxon>Allopusillimonas</taxon>
    </lineage>
</organism>
<evidence type="ECO:0000259" key="6">
    <source>
        <dbReference type="PROSITE" id="PS51384"/>
    </source>
</evidence>
<dbReference type="InterPro" id="IPR001433">
    <property type="entry name" value="OxRdtase_FAD/NAD-bd"/>
</dbReference>
<dbReference type="InterPro" id="IPR017938">
    <property type="entry name" value="Riboflavin_synthase-like_b-brl"/>
</dbReference>
<dbReference type="PANTHER" id="PTHR19384:SF17">
    <property type="entry name" value="NADPH--CYTOCHROME P450 REDUCTASE"/>
    <property type="match status" value="1"/>
</dbReference>
<dbReference type="Gene3D" id="2.40.30.10">
    <property type="entry name" value="Translation factors"/>
    <property type="match status" value="1"/>
</dbReference>
<comment type="caution">
    <text evidence="7">The sequence shown here is derived from an EMBL/GenBank/DDBJ whole genome shotgun (WGS) entry which is preliminary data.</text>
</comment>
<dbReference type="SUPFAM" id="SSF52343">
    <property type="entry name" value="Ferredoxin reductase-like, C-terminal NADP-linked domain"/>
    <property type="match status" value="1"/>
</dbReference>
<name>A0A853FCJ5_9BURK</name>
<dbReference type="GO" id="GO:0050660">
    <property type="term" value="F:flavin adenine dinucleotide binding"/>
    <property type="evidence" value="ECO:0007669"/>
    <property type="project" value="TreeGrafter"/>
</dbReference>
<dbReference type="GO" id="GO:0010181">
    <property type="term" value="F:FMN binding"/>
    <property type="evidence" value="ECO:0007669"/>
    <property type="project" value="InterPro"/>
</dbReference>
<evidence type="ECO:0000259" key="5">
    <source>
        <dbReference type="PROSITE" id="PS50902"/>
    </source>
</evidence>
<sequence length="461" mass="50476">MLERYLIAVCIAAAWCVLCLRAWRTHRRKATQEASTLAHAADGDIIVAYASQTGVAEDLANRTAASLRGAGKAALCLPLGHIDANLMKRAQRMLFVVSTTGEGDPPDAASSFVSALMAPQPADGAAPAAMSTLAHMRFALLALGDREYARFCAFGASLDDWLRRHGARPLFDRIDVDNARPESLDQWSLELSRALALSNPISLAPISYDGWTLARRQRLNPGNAEAPCFHIELRPPAGLQPAWQAGDIAEIELSAGTVDALPQHRQYSIASLPEDGAIHLLVRQVRKPDGQLGRVSGWLTETAAHGTAIPLRIRGNRNFHAPDSARRLILIGNGTGLAGLRAHLKARIGAGQHQTWLLFGERFRAHDYHYRENIESWHANGALARLDLAFSRDQAERIYVQHRLRGAATDIRNWVEQGAAIYVCGSRDSMAPGVHKALVDVLGTQTVQALMRDGRYRRDVY</sequence>
<dbReference type="CDD" id="cd06200">
    <property type="entry name" value="SiR_like1"/>
    <property type="match status" value="1"/>
</dbReference>
<keyword evidence="3" id="KW-0813">Transport</keyword>
<dbReference type="PANTHER" id="PTHR19384">
    <property type="entry name" value="NITRIC OXIDE SYNTHASE-RELATED"/>
    <property type="match status" value="1"/>
</dbReference>
<dbReference type="InterPro" id="IPR029039">
    <property type="entry name" value="Flavoprotein-like_sf"/>
</dbReference>
<evidence type="ECO:0000256" key="3">
    <source>
        <dbReference type="ARBA" id="ARBA00022982"/>
    </source>
</evidence>
<gene>
    <name evidence="7" type="ORF">H0A68_13035</name>
</gene>
<evidence type="ECO:0000256" key="4">
    <source>
        <dbReference type="ARBA" id="ARBA00023797"/>
    </source>
</evidence>
<feature type="domain" description="FAD-binding FR-type" evidence="6">
    <location>
        <begin position="206"/>
        <end position="322"/>
    </location>
</feature>
<dbReference type="Gene3D" id="3.40.50.80">
    <property type="entry name" value="Nucleotide-binding domain of ferredoxin-NADP reductase (FNR) module"/>
    <property type="match status" value="1"/>
</dbReference>
<dbReference type="RefSeq" id="WP_129969766.1">
    <property type="nucleotide sequence ID" value="NZ_JACCEW010000004.1"/>
</dbReference>
<evidence type="ECO:0000256" key="1">
    <source>
        <dbReference type="ARBA" id="ARBA00022630"/>
    </source>
</evidence>
<keyword evidence="8" id="KW-1185">Reference proteome</keyword>
<dbReference type="PRINTS" id="PR00369">
    <property type="entry name" value="FLAVODOXIN"/>
</dbReference>
<dbReference type="PROSITE" id="PS51384">
    <property type="entry name" value="FAD_FR"/>
    <property type="match status" value="1"/>
</dbReference>
<dbReference type="InterPro" id="IPR039261">
    <property type="entry name" value="FNR_nucleotide-bd"/>
</dbReference>
<dbReference type="PRINTS" id="PR00371">
    <property type="entry name" value="FPNCR"/>
</dbReference>
<evidence type="ECO:0000313" key="7">
    <source>
        <dbReference type="EMBL" id="NYT37803.1"/>
    </source>
</evidence>
<evidence type="ECO:0000313" key="8">
    <source>
        <dbReference type="Proteomes" id="UP000580517"/>
    </source>
</evidence>
<keyword evidence="1" id="KW-0285">Flavoprotein</keyword>
<keyword evidence="3" id="KW-0249">Electron transport</keyword>
<dbReference type="Gene3D" id="3.40.50.360">
    <property type="match status" value="1"/>
</dbReference>
<proteinExistence type="predicted"/>
<dbReference type="GO" id="GO:0003958">
    <property type="term" value="F:NADPH-hemoprotein reductase activity"/>
    <property type="evidence" value="ECO:0007669"/>
    <property type="project" value="UniProtKB-EC"/>
</dbReference>
<protein>
    <recommendedName>
        <fullName evidence="4">NADPH--hemoprotein reductase</fullName>
        <ecNumber evidence="4">1.6.2.4</ecNumber>
    </recommendedName>
</protein>
<dbReference type="InterPro" id="IPR008254">
    <property type="entry name" value="Flavodoxin/NO_synth"/>
</dbReference>